<reference evidence="12" key="1">
    <citation type="submission" date="2015-05" db="UniProtKB">
        <authorList>
            <consortium name="EnsemblMetazoa"/>
        </authorList>
    </citation>
    <scope>IDENTIFICATION</scope>
</reference>
<organism evidence="12 13">
    <name type="scientific">Rhodnius prolixus</name>
    <name type="common">Triatomid bug</name>
    <dbReference type="NCBI Taxonomy" id="13249"/>
    <lineage>
        <taxon>Eukaryota</taxon>
        <taxon>Metazoa</taxon>
        <taxon>Ecdysozoa</taxon>
        <taxon>Arthropoda</taxon>
        <taxon>Hexapoda</taxon>
        <taxon>Insecta</taxon>
        <taxon>Pterygota</taxon>
        <taxon>Neoptera</taxon>
        <taxon>Paraneoptera</taxon>
        <taxon>Hemiptera</taxon>
        <taxon>Heteroptera</taxon>
        <taxon>Panheteroptera</taxon>
        <taxon>Cimicomorpha</taxon>
        <taxon>Reduviidae</taxon>
        <taxon>Triatominae</taxon>
        <taxon>Rhodnius</taxon>
    </lineage>
</organism>
<evidence type="ECO:0000256" key="5">
    <source>
        <dbReference type="ARBA" id="ARBA00022832"/>
    </source>
</evidence>
<accession>T1H7V5</accession>
<protein>
    <recommendedName>
        <fullName evidence="14">Fatty acid desaturase domain-containing protein</fullName>
    </recommendedName>
</protein>
<comment type="subcellular location">
    <subcellularLocation>
        <location evidence="1">Membrane</location>
        <topology evidence="1">Multi-pass membrane protein</topology>
    </subcellularLocation>
</comment>
<dbReference type="OMA" id="WAHRTFT"/>
<evidence type="ECO:0000313" key="13">
    <source>
        <dbReference type="Proteomes" id="UP000015103"/>
    </source>
</evidence>
<dbReference type="FunCoup" id="T1H7V5">
    <property type="interactions" value="32"/>
</dbReference>
<dbReference type="STRING" id="13249.T1H7V5"/>
<comment type="cofactor">
    <cofactor evidence="11">
        <name>Fe(2+)</name>
        <dbReference type="ChEBI" id="CHEBI:29033"/>
    </cofactor>
</comment>
<dbReference type="InParanoid" id="T1H7V5"/>
<evidence type="ECO:0008006" key="14">
    <source>
        <dbReference type="Google" id="ProtNLM"/>
    </source>
</evidence>
<evidence type="ECO:0000256" key="8">
    <source>
        <dbReference type="ARBA" id="ARBA00023098"/>
    </source>
</evidence>
<dbReference type="VEuPathDB" id="VectorBase:RPRC000086"/>
<dbReference type="eggNOG" id="KOG1600">
    <property type="taxonomic scope" value="Eukaryota"/>
</dbReference>
<evidence type="ECO:0000256" key="3">
    <source>
        <dbReference type="ARBA" id="ARBA00022516"/>
    </source>
</evidence>
<keyword evidence="9" id="KW-0472">Membrane</keyword>
<keyword evidence="4 11" id="KW-0812">Transmembrane</keyword>
<keyword evidence="10 11" id="KW-0275">Fatty acid biosynthesis</keyword>
<dbReference type="RefSeq" id="XP_073992386.1">
    <property type="nucleotide sequence ID" value="XM_074136285.1"/>
</dbReference>
<keyword evidence="5" id="KW-0276">Fatty acid metabolism</keyword>
<evidence type="ECO:0000256" key="1">
    <source>
        <dbReference type="ARBA" id="ARBA00004141"/>
    </source>
</evidence>
<dbReference type="GeneID" id="141458383"/>
<comment type="domain">
    <text evidence="11">The histidine box domains are involved in binding the catalytic metal ions.</text>
</comment>
<dbReference type="GO" id="GO:0006636">
    <property type="term" value="P:unsaturated fatty acid biosynthetic process"/>
    <property type="evidence" value="ECO:0007669"/>
    <property type="project" value="TreeGrafter"/>
</dbReference>
<evidence type="ECO:0000256" key="11">
    <source>
        <dbReference type="RuleBase" id="RU000581"/>
    </source>
</evidence>
<dbReference type="InterPro" id="IPR015876">
    <property type="entry name" value="Acyl-CoA_DS"/>
</dbReference>
<sequence>MSEESVNEENVGPRLSNHWPSVLFQIYLHMSALYGLILVFTQASLMTTLFCILLVFLGTLGITLGSHRLWTHRTYSATLPLRLFLAFCQTLTCQCSIFNWVLHHKVHHKFHGTKNDPCNYRHGFFFCHLSNHCLEANPEIERMKRHISVSDLEDDYVVYFQHWLYYAIMPVIGFLLPVNIGMEYIGETLVVSVFVLGFLRVCLLLHASWLVESAFLLWGLDPSDRKAGDTWLVFFVTKSLWPQYHYLLPWDYRSGEYGTYENGCLNSILRVFAALGMASQLTTISSVGVKEALAKSAKTGEPLAGCLEESKYILPDILHQDPENY</sequence>
<dbReference type="EnsemblMetazoa" id="RPRC000086-RA">
    <property type="protein sequence ID" value="RPRC000086-PA"/>
    <property type="gene ID" value="RPRC000086"/>
</dbReference>
<dbReference type="Proteomes" id="UP000015103">
    <property type="component" value="Unassembled WGS sequence"/>
</dbReference>
<evidence type="ECO:0000256" key="4">
    <source>
        <dbReference type="ARBA" id="ARBA00022692"/>
    </source>
</evidence>
<evidence type="ECO:0000256" key="2">
    <source>
        <dbReference type="ARBA" id="ARBA00009295"/>
    </source>
</evidence>
<evidence type="ECO:0000256" key="9">
    <source>
        <dbReference type="ARBA" id="ARBA00023136"/>
    </source>
</evidence>
<comment type="similarity">
    <text evidence="2 11">Belongs to the fatty acid desaturase type 1 family.</text>
</comment>
<proteinExistence type="inferred from homology"/>
<keyword evidence="8" id="KW-0443">Lipid metabolism</keyword>
<keyword evidence="7 11" id="KW-0560">Oxidoreductase</keyword>
<dbReference type="EMBL" id="ACPB03020383">
    <property type="status" value="NOT_ANNOTATED_CDS"/>
    <property type="molecule type" value="Genomic_DNA"/>
</dbReference>
<evidence type="ECO:0000313" key="12">
    <source>
        <dbReference type="EnsemblMetazoa" id="RPRC000086-PA"/>
    </source>
</evidence>
<evidence type="ECO:0000256" key="6">
    <source>
        <dbReference type="ARBA" id="ARBA00022989"/>
    </source>
</evidence>
<dbReference type="CDD" id="cd03505">
    <property type="entry name" value="Delta9-FADS-like"/>
    <property type="match status" value="1"/>
</dbReference>
<dbReference type="PRINTS" id="PR00075">
    <property type="entry name" value="FACDDSATRASE"/>
</dbReference>
<dbReference type="GO" id="GO:0005789">
    <property type="term" value="C:endoplasmic reticulum membrane"/>
    <property type="evidence" value="ECO:0007669"/>
    <property type="project" value="TreeGrafter"/>
</dbReference>
<dbReference type="HOGENOM" id="CLU_027359_0_2_1"/>
<dbReference type="PANTHER" id="PTHR11351">
    <property type="entry name" value="ACYL-COA DESATURASE"/>
    <property type="match status" value="1"/>
</dbReference>
<dbReference type="GO" id="GO:0005506">
    <property type="term" value="F:iron ion binding"/>
    <property type="evidence" value="ECO:0007669"/>
    <property type="project" value="TreeGrafter"/>
</dbReference>
<keyword evidence="13" id="KW-1185">Reference proteome</keyword>
<keyword evidence="3 11" id="KW-0444">Lipid biosynthesis</keyword>
<dbReference type="GO" id="GO:0004768">
    <property type="term" value="F:stearoyl-CoA 9-desaturase activity"/>
    <property type="evidence" value="ECO:0007669"/>
    <property type="project" value="TreeGrafter"/>
</dbReference>
<keyword evidence="6" id="KW-1133">Transmembrane helix</keyword>
<evidence type="ECO:0000256" key="7">
    <source>
        <dbReference type="ARBA" id="ARBA00023002"/>
    </source>
</evidence>
<evidence type="ECO:0000256" key="10">
    <source>
        <dbReference type="ARBA" id="ARBA00023160"/>
    </source>
</evidence>
<dbReference type="PANTHER" id="PTHR11351:SF26">
    <property type="entry name" value="FATTY ACID DESATURASE DOMAIN-CONTAINING PROTEIN"/>
    <property type="match status" value="1"/>
</dbReference>
<dbReference type="AlphaFoldDB" id="T1H7V5"/>
<name>T1H7V5_RHOPR</name>
<dbReference type="RefSeq" id="XP_073992385.1">
    <property type="nucleotide sequence ID" value="XM_074136284.1"/>
</dbReference>